<dbReference type="Gene3D" id="2.60.410.10">
    <property type="entry name" value="D-Ala-D-Ala carboxypeptidase, C-terminal domain"/>
    <property type="match status" value="1"/>
</dbReference>
<dbReference type="SUPFAM" id="SSF56601">
    <property type="entry name" value="beta-lactamase/transpeptidase-like"/>
    <property type="match status" value="1"/>
</dbReference>
<dbReference type="InterPro" id="IPR037167">
    <property type="entry name" value="Peptidase_S11_C_sf"/>
</dbReference>
<dbReference type="InterPro" id="IPR015956">
    <property type="entry name" value="Peniciliin-bd_prot_C_sf"/>
</dbReference>
<evidence type="ECO:0000256" key="16">
    <source>
        <dbReference type="SAM" id="SignalP"/>
    </source>
</evidence>
<dbReference type="InterPro" id="IPR012907">
    <property type="entry name" value="Peptidase_S11_C"/>
</dbReference>
<dbReference type="InterPro" id="IPR018044">
    <property type="entry name" value="Peptidase_S11"/>
</dbReference>
<evidence type="ECO:0000256" key="13">
    <source>
        <dbReference type="PIRSR" id="PIRSR618044-1"/>
    </source>
</evidence>
<dbReference type="GO" id="GO:0006508">
    <property type="term" value="P:proteolysis"/>
    <property type="evidence" value="ECO:0007669"/>
    <property type="project" value="UniProtKB-KW"/>
</dbReference>
<dbReference type="Pfam" id="PF00768">
    <property type="entry name" value="Peptidase_S11"/>
    <property type="match status" value="1"/>
</dbReference>
<sequence length="383" mass="40381">MKKLAAALLAATLLALPVQAAEADPSAAGAPTVDAAGAVLMEKETGTVLYEQNAHDKLEPASVTKVMTLLLVMEAIDSGSLSRDDLVTVSAYAASMGGSQVYLKEGEQMTVNDLLKAVAVASGNDASVALAEHLCGSEEAFVAKMNERAAQLGMTDTCFVNCTGLPAAGHLTSAYDIALMSRELILNHPSIRDYTTIWMDSLRGGQFQLANTNKLIRFYEGATGLKTGSTDAAGYCLSATAERDGMELIAVILKSPTKDTRTAAAQTLLNYGFANYTLMDVYPSQALPPVDVLLGEQETVQPVLSQPTRILVNRSMVNQVETQLDLCQDVEAPVEAGQTLGRMTVSAGGQVLAQIPIVADQAVARLSAPGIFLRLVRTLLMAG</sequence>
<gene>
    <name evidence="18" type="ORF">H9712_02715</name>
</gene>
<name>A0A9D2MLG0_9FIRM</name>
<evidence type="ECO:0000256" key="2">
    <source>
        <dbReference type="ARBA" id="ARBA00004752"/>
    </source>
</evidence>
<evidence type="ECO:0000256" key="10">
    <source>
        <dbReference type="ARBA" id="ARBA00022984"/>
    </source>
</evidence>
<evidence type="ECO:0000256" key="11">
    <source>
        <dbReference type="ARBA" id="ARBA00023316"/>
    </source>
</evidence>
<evidence type="ECO:0000256" key="14">
    <source>
        <dbReference type="PIRSR" id="PIRSR618044-2"/>
    </source>
</evidence>
<dbReference type="GO" id="GO:0009002">
    <property type="term" value="F:serine-type D-Ala-D-Ala carboxypeptidase activity"/>
    <property type="evidence" value="ECO:0007669"/>
    <property type="project" value="UniProtKB-EC"/>
</dbReference>
<dbReference type="InterPro" id="IPR012338">
    <property type="entry name" value="Beta-lactam/transpept-like"/>
</dbReference>
<evidence type="ECO:0000256" key="7">
    <source>
        <dbReference type="ARBA" id="ARBA00022729"/>
    </source>
</evidence>
<comment type="caution">
    <text evidence="18">The sequence shown here is derived from an EMBL/GenBank/DDBJ whole genome shotgun (WGS) entry which is preliminary data.</text>
</comment>
<evidence type="ECO:0000256" key="1">
    <source>
        <dbReference type="ARBA" id="ARBA00003217"/>
    </source>
</evidence>
<dbReference type="InterPro" id="IPR001967">
    <property type="entry name" value="Peptidase_S11_N"/>
</dbReference>
<dbReference type="Proteomes" id="UP000823921">
    <property type="component" value="Unassembled WGS sequence"/>
</dbReference>
<dbReference type="PANTHER" id="PTHR21581:SF6">
    <property type="entry name" value="TRAFFICKING PROTEIN PARTICLE COMPLEX SUBUNIT 12"/>
    <property type="match status" value="1"/>
</dbReference>
<protein>
    <recommendedName>
        <fullName evidence="4">serine-type D-Ala-D-Ala carboxypeptidase</fullName>
        <ecNumber evidence="4">3.4.16.4</ecNumber>
    </recommendedName>
</protein>
<comment type="catalytic activity">
    <reaction evidence="12">
        <text>Preferential cleavage: (Ac)2-L-Lys-D-Ala-|-D-Ala. Also transpeptidation of peptidyl-alanyl moieties that are N-acyl substituents of D-alanine.</text>
        <dbReference type="EC" id="3.4.16.4"/>
    </reaction>
</comment>
<dbReference type="SUPFAM" id="SSF69189">
    <property type="entry name" value="Penicillin-binding protein associated domain"/>
    <property type="match status" value="1"/>
</dbReference>
<dbReference type="GO" id="GO:0008360">
    <property type="term" value="P:regulation of cell shape"/>
    <property type="evidence" value="ECO:0007669"/>
    <property type="project" value="UniProtKB-KW"/>
</dbReference>
<feature type="active site" evidence="13">
    <location>
        <position position="122"/>
    </location>
</feature>
<feature type="domain" description="Peptidase S11 D-Ala-D-Ala carboxypeptidase A C-terminal" evidence="17">
    <location>
        <begin position="276"/>
        <end position="365"/>
    </location>
</feature>
<comment type="similarity">
    <text evidence="3 15">Belongs to the peptidase S11 family.</text>
</comment>
<keyword evidence="6" id="KW-0645">Protease</keyword>
<dbReference type="AlphaFoldDB" id="A0A9D2MLG0"/>
<feature type="chain" id="PRO_5038713316" description="serine-type D-Ala-D-Ala carboxypeptidase" evidence="16">
    <location>
        <begin position="21"/>
        <end position="383"/>
    </location>
</feature>
<evidence type="ECO:0000256" key="4">
    <source>
        <dbReference type="ARBA" id="ARBA00012448"/>
    </source>
</evidence>
<dbReference type="SMART" id="SM00936">
    <property type="entry name" value="PBP5_C"/>
    <property type="match status" value="1"/>
</dbReference>
<dbReference type="PRINTS" id="PR00725">
    <property type="entry name" value="DADACBPTASE1"/>
</dbReference>
<keyword evidence="11" id="KW-0961">Cell wall biogenesis/degradation</keyword>
<proteinExistence type="inferred from homology"/>
<evidence type="ECO:0000313" key="19">
    <source>
        <dbReference type="Proteomes" id="UP000823921"/>
    </source>
</evidence>
<evidence type="ECO:0000256" key="9">
    <source>
        <dbReference type="ARBA" id="ARBA00022960"/>
    </source>
</evidence>
<feature type="binding site" evidence="14">
    <location>
        <position position="226"/>
    </location>
    <ligand>
        <name>substrate</name>
    </ligand>
</feature>
<evidence type="ECO:0000256" key="12">
    <source>
        <dbReference type="ARBA" id="ARBA00034000"/>
    </source>
</evidence>
<comment type="function">
    <text evidence="1">Removes C-terminal D-alanyl residues from sugar-peptide cell wall precursors.</text>
</comment>
<keyword evidence="8" id="KW-0378">Hydrolase</keyword>
<accession>A0A9D2MLG0</accession>
<dbReference type="PANTHER" id="PTHR21581">
    <property type="entry name" value="D-ALANYL-D-ALANINE CARBOXYPEPTIDASE"/>
    <property type="match status" value="1"/>
</dbReference>
<keyword evidence="7 16" id="KW-0732">Signal</keyword>
<evidence type="ECO:0000256" key="8">
    <source>
        <dbReference type="ARBA" id="ARBA00022801"/>
    </source>
</evidence>
<dbReference type="EMBL" id="DWXO01000025">
    <property type="protein sequence ID" value="HJB79876.1"/>
    <property type="molecule type" value="Genomic_DNA"/>
</dbReference>
<keyword evidence="9" id="KW-0133">Cell shape</keyword>
<organism evidence="18 19">
    <name type="scientific">Candidatus Flavonifractor intestinigallinarum</name>
    <dbReference type="NCBI Taxonomy" id="2838586"/>
    <lineage>
        <taxon>Bacteria</taxon>
        <taxon>Bacillati</taxon>
        <taxon>Bacillota</taxon>
        <taxon>Clostridia</taxon>
        <taxon>Eubacteriales</taxon>
        <taxon>Oscillospiraceae</taxon>
        <taxon>Flavonifractor</taxon>
    </lineage>
</organism>
<feature type="signal peptide" evidence="16">
    <location>
        <begin position="1"/>
        <end position="20"/>
    </location>
</feature>
<dbReference type="GO" id="GO:0009252">
    <property type="term" value="P:peptidoglycan biosynthetic process"/>
    <property type="evidence" value="ECO:0007669"/>
    <property type="project" value="UniProtKB-KW"/>
</dbReference>
<dbReference type="EC" id="3.4.16.4" evidence="4"/>
<evidence type="ECO:0000256" key="15">
    <source>
        <dbReference type="RuleBase" id="RU004016"/>
    </source>
</evidence>
<evidence type="ECO:0000259" key="17">
    <source>
        <dbReference type="SMART" id="SM00936"/>
    </source>
</evidence>
<dbReference type="GO" id="GO:0071555">
    <property type="term" value="P:cell wall organization"/>
    <property type="evidence" value="ECO:0007669"/>
    <property type="project" value="UniProtKB-KW"/>
</dbReference>
<dbReference type="Gene3D" id="3.40.710.10">
    <property type="entry name" value="DD-peptidase/beta-lactamase superfamily"/>
    <property type="match status" value="1"/>
</dbReference>
<evidence type="ECO:0000256" key="6">
    <source>
        <dbReference type="ARBA" id="ARBA00022670"/>
    </source>
</evidence>
<feature type="active site" description="Proton acceptor" evidence="13">
    <location>
        <position position="65"/>
    </location>
</feature>
<evidence type="ECO:0000256" key="3">
    <source>
        <dbReference type="ARBA" id="ARBA00007164"/>
    </source>
</evidence>
<keyword evidence="10" id="KW-0573">Peptidoglycan synthesis</keyword>
<feature type="active site" description="Acyl-ester intermediate" evidence="13">
    <location>
        <position position="62"/>
    </location>
</feature>
<dbReference type="Pfam" id="PF07943">
    <property type="entry name" value="PBP5_C"/>
    <property type="match status" value="1"/>
</dbReference>
<reference evidence="18" key="1">
    <citation type="journal article" date="2021" name="PeerJ">
        <title>Extensive microbial diversity within the chicken gut microbiome revealed by metagenomics and culture.</title>
        <authorList>
            <person name="Gilroy R."/>
            <person name="Ravi A."/>
            <person name="Getino M."/>
            <person name="Pursley I."/>
            <person name="Horton D.L."/>
            <person name="Alikhan N.F."/>
            <person name="Baker D."/>
            <person name="Gharbi K."/>
            <person name="Hall N."/>
            <person name="Watson M."/>
            <person name="Adriaenssens E.M."/>
            <person name="Foster-Nyarko E."/>
            <person name="Jarju S."/>
            <person name="Secka A."/>
            <person name="Antonio M."/>
            <person name="Oren A."/>
            <person name="Chaudhuri R.R."/>
            <person name="La Ragione R."/>
            <person name="Hildebrand F."/>
            <person name="Pallen M.J."/>
        </authorList>
    </citation>
    <scope>NUCLEOTIDE SEQUENCE</scope>
    <source>
        <strain evidence="18">CHK192-8294</strain>
    </source>
</reference>
<reference evidence="18" key="2">
    <citation type="submission" date="2021-04" db="EMBL/GenBank/DDBJ databases">
        <authorList>
            <person name="Gilroy R."/>
        </authorList>
    </citation>
    <scope>NUCLEOTIDE SEQUENCE</scope>
    <source>
        <strain evidence="18">CHK192-8294</strain>
    </source>
</reference>
<keyword evidence="5 18" id="KW-0121">Carboxypeptidase</keyword>
<evidence type="ECO:0000256" key="5">
    <source>
        <dbReference type="ARBA" id="ARBA00022645"/>
    </source>
</evidence>
<evidence type="ECO:0000313" key="18">
    <source>
        <dbReference type="EMBL" id="HJB79876.1"/>
    </source>
</evidence>
<comment type="pathway">
    <text evidence="2">Cell wall biogenesis; peptidoglycan biosynthesis.</text>
</comment>